<keyword evidence="7" id="KW-1185">Reference proteome</keyword>
<feature type="domain" description="MGAT4 conserved region" evidence="4">
    <location>
        <begin position="263"/>
        <end position="346"/>
    </location>
</feature>
<dbReference type="InterPro" id="IPR056576">
    <property type="entry name" value="MGAT4_A/B/C_C"/>
</dbReference>
<feature type="domain" description="MGAT4 A/B/C C-terminal" evidence="5">
    <location>
        <begin position="360"/>
        <end position="492"/>
    </location>
</feature>
<comment type="caution">
    <text evidence="6">The sequence shown here is derived from an EMBL/GenBank/DDBJ whole genome shotgun (WGS) entry which is preliminary data.</text>
</comment>
<dbReference type="PANTHER" id="PTHR12062">
    <property type="entry name" value="N-ACETYLGLUCOSAMINYLTRANSFERASE VI"/>
    <property type="match status" value="1"/>
</dbReference>
<dbReference type="PANTHER" id="PTHR12062:SF9">
    <property type="entry name" value="ALPHA-1,3-MANNOSYL-GLYCOPROTEIN 4-BETA-N-ACETYLGLUCOSAMINYLTRANSFERASE A, ISOFORM A"/>
    <property type="match status" value="1"/>
</dbReference>
<name>A0ABD3X036_SINWO</name>
<reference evidence="6 7" key="1">
    <citation type="submission" date="2024-11" db="EMBL/GenBank/DDBJ databases">
        <title>Chromosome-level genome assembly of the freshwater bivalve Anodonta woodiana.</title>
        <authorList>
            <person name="Chen X."/>
        </authorList>
    </citation>
    <scope>NUCLEOTIDE SEQUENCE [LARGE SCALE GENOMIC DNA]</scope>
    <source>
        <strain evidence="6">MN2024</strain>
        <tissue evidence="6">Gills</tissue>
    </source>
</reference>
<feature type="domain" description="MGAT4 conserved region" evidence="4">
    <location>
        <begin position="106"/>
        <end position="262"/>
    </location>
</feature>
<comment type="pathway">
    <text evidence="1">Protein modification; protein glycosylation.</text>
</comment>
<evidence type="ECO:0000256" key="1">
    <source>
        <dbReference type="ARBA" id="ARBA00004922"/>
    </source>
</evidence>
<evidence type="ECO:0000313" key="6">
    <source>
        <dbReference type="EMBL" id="KAL3879091.1"/>
    </source>
</evidence>
<dbReference type="EMBL" id="JBJQND010000004">
    <property type="protein sequence ID" value="KAL3879091.1"/>
    <property type="molecule type" value="Genomic_DNA"/>
</dbReference>
<gene>
    <name evidence="6" type="ORF">ACJMK2_031405</name>
</gene>
<dbReference type="Pfam" id="PF23524">
    <property type="entry name" value="MGAT4A_C"/>
    <property type="match status" value="1"/>
</dbReference>
<dbReference type="AlphaFoldDB" id="A0ABD3X036"/>
<sequence length="509" mass="58572">MQAPRMKNVIFTGIFLCVLTFFWIIAISREDGSMYQELLESRLVDLQERMHGVELLSHQRENELHMLSSQFTSFLQIISHKQNSAANSYLDVEKNLNSTDNSGLLHLPSIFTYLPHLLQNADSLKPAYRLSRNRFGASIVLGIPTIRREGVSYLTQTVQSLIDGMTEEEQMQCLIVVFVAEPWDKKYIQEVGDTIQSRFPDSVNKGLVEVVGPPAEFYPDMNNLKTTFGDTRERVKWRTKQNLDFCFLMLYARTRGIYYVQVSKLFKSSDLPIVVEFFLMFYKDKPIDWLLDHLLWVKVCSPEKDDKHCARMKAEAKKRFRPSLFQHVGMQSSLKGKIQKLKDKDFGKQAIHRAHINPPASVRTSIKTYQKFTLQKAYIGEDIFWGISPVAGDTVEIVFNPYIQLQGFLFRSGSMQHPDDKFLNTTVEILPEFVISETDETTVTNKKATYVVVGEFNKAGVAKGDIAPVYGKIQSIRLRVLQNSQSWVLLNEYFRHCMPLSNLDIYAIK</sequence>
<evidence type="ECO:0008006" key="8">
    <source>
        <dbReference type="Google" id="ProtNLM"/>
    </source>
</evidence>
<proteinExistence type="predicted"/>
<dbReference type="Proteomes" id="UP001634394">
    <property type="component" value="Unassembled WGS sequence"/>
</dbReference>
<evidence type="ECO:0000313" key="7">
    <source>
        <dbReference type="Proteomes" id="UP001634394"/>
    </source>
</evidence>
<dbReference type="InterPro" id="IPR006759">
    <property type="entry name" value="Glyco_transf_54"/>
</dbReference>
<evidence type="ECO:0000259" key="4">
    <source>
        <dbReference type="Pfam" id="PF04666"/>
    </source>
</evidence>
<organism evidence="6 7">
    <name type="scientific">Sinanodonta woodiana</name>
    <name type="common">Chinese pond mussel</name>
    <name type="synonym">Anodonta woodiana</name>
    <dbReference type="NCBI Taxonomy" id="1069815"/>
    <lineage>
        <taxon>Eukaryota</taxon>
        <taxon>Metazoa</taxon>
        <taxon>Spiralia</taxon>
        <taxon>Lophotrochozoa</taxon>
        <taxon>Mollusca</taxon>
        <taxon>Bivalvia</taxon>
        <taxon>Autobranchia</taxon>
        <taxon>Heteroconchia</taxon>
        <taxon>Palaeoheterodonta</taxon>
        <taxon>Unionida</taxon>
        <taxon>Unionoidea</taxon>
        <taxon>Unionidae</taxon>
        <taxon>Unioninae</taxon>
        <taxon>Sinanodonta</taxon>
    </lineage>
</organism>
<dbReference type="GO" id="GO:0008375">
    <property type="term" value="F:acetylglucosaminyltransferase activity"/>
    <property type="evidence" value="ECO:0007669"/>
    <property type="project" value="UniProtKB-ARBA"/>
</dbReference>
<protein>
    <recommendedName>
        <fullName evidence="8">Alpha-1,3-mannosyl-glycoprotein 4-beta-N-acetylglucosaminyltransferase A</fullName>
    </recommendedName>
</protein>
<evidence type="ECO:0000259" key="5">
    <source>
        <dbReference type="Pfam" id="PF23524"/>
    </source>
</evidence>
<keyword evidence="3" id="KW-0808">Transferase</keyword>
<evidence type="ECO:0000256" key="3">
    <source>
        <dbReference type="ARBA" id="ARBA00022679"/>
    </source>
</evidence>
<dbReference type="InterPro" id="IPR057279">
    <property type="entry name" value="MGAT4"/>
</dbReference>
<keyword evidence="2" id="KW-0328">Glycosyltransferase</keyword>
<evidence type="ECO:0000256" key="2">
    <source>
        <dbReference type="ARBA" id="ARBA00022676"/>
    </source>
</evidence>
<accession>A0ABD3X036</accession>
<dbReference type="Pfam" id="PF04666">
    <property type="entry name" value="MGAT4_cons"/>
    <property type="match status" value="2"/>
</dbReference>